<evidence type="ECO:0000313" key="1">
    <source>
        <dbReference type="EMBL" id="OAD80465.1"/>
    </source>
</evidence>
<dbReference type="AlphaFoldDB" id="A0A162YG13"/>
<dbReference type="InParanoid" id="A0A162YG13"/>
<gene>
    <name evidence="1" type="ORF">PHYBLDRAFT_156889</name>
</gene>
<dbReference type="InterPro" id="IPR036875">
    <property type="entry name" value="Znf_CCHC_sf"/>
</dbReference>
<dbReference type="EMBL" id="KV440971">
    <property type="protein sequence ID" value="OAD80465.1"/>
    <property type="molecule type" value="Genomic_DNA"/>
</dbReference>
<organism evidence="1 2">
    <name type="scientific">Phycomyces blakesleeanus (strain ATCC 8743b / DSM 1359 / FGSC 10004 / NBRC 33097 / NRRL 1555)</name>
    <dbReference type="NCBI Taxonomy" id="763407"/>
    <lineage>
        <taxon>Eukaryota</taxon>
        <taxon>Fungi</taxon>
        <taxon>Fungi incertae sedis</taxon>
        <taxon>Mucoromycota</taxon>
        <taxon>Mucoromycotina</taxon>
        <taxon>Mucoromycetes</taxon>
        <taxon>Mucorales</taxon>
        <taxon>Phycomycetaceae</taxon>
        <taxon>Phycomyces</taxon>
    </lineage>
</organism>
<evidence type="ECO:0000313" key="2">
    <source>
        <dbReference type="Proteomes" id="UP000077315"/>
    </source>
</evidence>
<dbReference type="GO" id="GO:0008270">
    <property type="term" value="F:zinc ion binding"/>
    <property type="evidence" value="ECO:0007669"/>
    <property type="project" value="InterPro"/>
</dbReference>
<name>A0A162YG13_PHYB8</name>
<sequence>MLAQIQPSVQISGLPTPAPSPSLGTTFYIKPLNLQGGQCTWCGKYGHKRRGCSFLK</sequence>
<accession>A0A162YG13</accession>
<dbReference type="GO" id="GO:0003676">
    <property type="term" value="F:nucleic acid binding"/>
    <property type="evidence" value="ECO:0007669"/>
    <property type="project" value="InterPro"/>
</dbReference>
<proteinExistence type="predicted"/>
<dbReference type="Proteomes" id="UP000077315">
    <property type="component" value="Unassembled WGS sequence"/>
</dbReference>
<dbReference type="SUPFAM" id="SSF57756">
    <property type="entry name" value="Retrovirus zinc finger-like domains"/>
    <property type="match status" value="1"/>
</dbReference>
<keyword evidence="2" id="KW-1185">Reference proteome</keyword>
<dbReference type="VEuPathDB" id="FungiDB:PHYBLDRAFT_156889"/>
<protein>
    <submittedName>
        <fullName evidence="1">CCHC-type zinc finger transcription factor</fullName>
    </submittedName>
</protein>
<reference evidence="2" key="1">
    <citation type="submission" date="2015-06" db="EMBL/GenBank/DDBJ databases">
        <title>Expansion of signal transduction pathways in fungi by whole-genome duplication.</title>
        <authorList>
            <consortium name="DOE Joint Genome Institute"/>
            <person name="Corrochano L.M."/>
            <person name="Kuo A."/>
            <person name="Marcet-Houben M."/>
            <person name="Polaino S."/>
            <person name="Salamov A."/>
            <person name="Villalobos J.M."/>
            <person name="Alvarez M.I."/>
            <person name="Avalos J."/>
            <person name="Benito E.P."/>
            <person name="Benoit I."/>
            <person name="Burger G."/>
            <person name="Camino L.P."/>
            <person name="Canovas D."/>
            <person name="Cerda-Olmedo E."/>
            <person name="Cheng J.-F."/>
            <person name="Dominguez A."/>
            <person name="Elias M."/>
            <person name="Eslava A.P."/>
            <person name="Glaser F."/>
            <person name="Grimwood J."/>
            <person name="Gutierrez G."/>
            <person name="Heitman J."/>
            <person name="Henrissat B."/>
            <person name="Iturriaga E.A."/>
            <person name="Lang B.F."/>
            <person name="Lavin J.L."/>
            <person name="Lee S."/>
            <person name="Li W."/>
            <person name="Lindquist E."/>
            <person name="Lopez-Garcia S."/>
            <person name="Luque E.M."/>
            <person name="Marcos A.T."/>
            <person name="Martin J."/>
            <person name="McCluskey K."/>
            <person name="Medina H.R."/>
            <person name="Miralles-Duran A."/>
            <person name="Miyazaki A."/>
            <person name="Munoz-Torres E."/>
            <person name="Oguiza J.A."/>
            <person name="Ohm R."/>
            <person name="Olmedo M."/>
            <person name="Orejas M."/>
            <person name="Ortiz-Castellanos L."/>
            <person name="Pisabarro A.G."/>
            <person name="Rodriguez-Romero J."/>
            <person name="Ruiz-Herrera J."/>
            <person name="Ruiz-Vazquez R."/>
            <person name="Sanz C."/>
            <person name="Schackwitz W."/>
            <person name="Schmutz J."/>
            <person name="Shahriari M."/>
            <person name="Shelest E."/>
            <person name="Silva-Franco F."/>
            <person name="Soanes D."/>
            <person name="Syed K."/>
            <person name="Tagua V.G."/>
            <person name="Talbot N.J."/>
            <person name="Thon M."/>
            <person name="De vries R.P."/>
            <person name="Wiebenga A."/>
            <person name="Yadav J.S."/>
            <person name="Braun E.L."/>
            <person name="Baker S."/>
            <person name="Garre V."/>
            <person name="Horwitz B."/>
            <person name="Torres-Martinez S."/>
            <person name="Idnurm A."/>
            <person name="Herrera-Estrella A."/>
            <person name="Gabaldon T."/>
            <person name="Grigoriev I.V."/>
        </authorList>
    </citation>
    <scope>NUCLEOTIDE SEQUENCE [LARGE SCALE GENOMIC DNA]</scope>
    <source>
        <strain evidence="2">NRRL 1555(-)</strain>
    </source>
</reference>
<dbReference type="RefSeq" id="XP_018298505.1">
    <property type="nucleotide sequence ID" value="XM_018433530.1"/>
</dbReference>
<dbReference type="OrthoDB" id="2219004at2759"/>
<dbReference type="GeneID" id="28994436"/>